<keyword evidence="1" id="KW-0812">Transmembrane</keyword>
<dbReference type="Gene3D" id="3.50.90.10">
    <property type="entry name" value="YerB-like"/>
    <property type="match status" value="1"/>
</dbReference>
<sequence>MKIEVKPAIENSPKPSLKNRLWGDKQKKIRTIICIIIGIVIILLASTIYAKFFVKETASTETKKTSFLPSLKKTEEKKIESPLSGVEYAENIAKRHPLGVMVENHPDARPQSGLDKAEIIYEAITEGGITRFMGVFGPRVTEEVGPVRSARTFFVTWIQEYDGYYAHAGGSKDGLAQIASDGVMDLPHTTGYFERQPQAGIASEHTLYTSIANLYKLAEAKKYDTNASFTSLKFKSDEELAKRGNVSEVIIPFSTDSYEVKWLYDKTENIYKRSMARVPHKDKISGNQLTAKNIIIQTVQRAPIALAGAKPTFKFTTEGSGKATILRDGQKIDATWKKSTTSERTKFFDSTGAEIKFNRGIFWYEIVPPEITPTFTEATATQPVAN</sequence>
<keyword evidence="1" id="KW-1133">Transmembrane helix</keyword>
<dbReference type="InterPro" id="IPR023158">
    <property type="entry name" value="YerB-like_sf"/>
</dbReference>
<gene>
    <name evidence="4" type="ORF">COS38_02480</name>
</gene>
<accession>A0A2M7CI17</accession>
<feature type="domain" description="DUF3048" evidence="2">
    <location>
        <begin position="83"/>
        <end position="223"/>
    </location>
</feature>
<comment type="caution">
    <text evidence="4">The sequence shown here is derived from an EMBL/GenBank/DDBJ whole genome shotgun (WGS) entry which is preliminary data.</text>
</comment>
<evidence type="ECO:0000259" key="3">
    <source>
        <dbReference type="Pfam" id="PF17479"/>
    </source>
</evidence>
<dbReference type="AlphaFoldDB" id="A0A2M7CI17"/>
<evidence type="ECO:0008006" key="6">
    <source>
        <dbReference type="Google" id="ProtNLM"/>
    </source>
</evidence>
<dbReference type="InterPro" id="IPR035328">
    <property type="entry name" value="DUF3048_C"/>
</dbReference>
<dbReference type="InterPro" id="IPR021416">
    <property type="entry name" value="DUF3048_N"/>
</dbReference>
<evidence type="ECO:0000313" key="5">
    <source>
        <dbReference type="Proteomes" id="UP000229966"/>
    </source>
</evidence>
<evidence type="ECO:0000256" key="1">
    <source>
        <dbReference type="SAM" id="Phobius"/>
    </source>
</evidence>
<organism evidence="4 5">
    <name type="scientific">Candidatus Berkelbacteria bacterium CG03_land_8_20_14_0_80_40_36</name>
    <dbReference type="NCBI Taxonomy" id="1974509"/>
    <lineage>
        <taxon>Bacteria</taxon>
        <taxon>Candidatus Berkelbacteria</taxon>
    </lineage>
</organism>
<evidence type="ECO:0000313" key="4">
    <source>
        <dbReference type="EMBL" id="PIV25277.1"/>
    </source>
</evidence>
<dbReference type="Pfam" id="PF17479">
    <property type="entry name" value="DUF3048_C"/>
    <property type="match status" value="1"/>
</dbReference>
<name>A0A2M7CI17_9BACT</name>
<feature type="transmembrane region" description="Helical" evidence="1">
    <location>
        <begin position="29"/>
        <end position="50"/>
    </location>
</feature>
<reference evidence="5" key="1">
    <citation type="submission" date="2017-09" db="EMBL/GenBank/DDBJ databases">
        <title>Depth-based differentiation of microbial function through sediment-hosted aquifers and enrichment of novel symbionts in the deep terrestrial subsurface.</title>
        <authorList>
            <person name="Probst A.J."/>
            <person name="Ladd B."/>
            <person name="Jarett J.K."/>
            <person name="Geller-Mcgrath D.E."/>
            <person name="Sieber C.M.K."/>
            <person name="Emerson J.B."/>
            <person name="Anantharaman K."/>
            <person name="Thomas B.C."/>
            <person name="Malmstrom R."/>
            <person name="Stieglmeier M."/>
            <person name="Klingl A."/>
            <person name="Woyke T."/>
            <person name="Ryan C.M."/>
            <person name="Banfield J.F."/>
        </authorList>
    </citation>
    <scope>NUCLEOTIDE SEQUENCE [LARGE SCALE GENOMIC DNA]</scope>
</reference>
<evidence type="ECO:0000259" key="2">
    <source>
        <dbReference type="Pfam" id="PF11258"/>
    </source>
</evidence>
<proteinExistence type="predicted"/>
<feature type="domain" description="DUF3048" evidence="3">
    <location>
        <begin position="251"/>
        <end position="363"/>
    </location>
</feature>
<protein>
    <recommendedName>
        <fullName evidence="6">DUF3048 domain-containing protein</fullName>
    </recommendedName>
</protein>
<dbReference type="Proteomes" id="UP000229966">
    <property type="component" value="Unassembled WGS sequence"/>
</dbReference>
<dbReference type="Pfam" id="PF11258">
    <property type="entry name" value="DUF3048"/>
    <property type="match status" value="1"/>
</dbReference>
<dbReference type="EMBL" id="PEUM01000069">
    <property type="protein sequence ID" value="PIV25277.1"/>
    <property type="molecule type" value="Genomic_DNA"/>
</dbReference>
<dbReference type="SUPFAM" id="SSF159774">
    <property type="entry name" value="YerB-like"/>
    <property type="match status" value="1"/>
</dbReference>
<keyword evidence="1" id="KW-0472">Membrane</keyword>